<dbReference type="Proteomes" id="UP000503399">
    <property type="component" value="Chromosome"/>
</dbReference>
<dbReference type="AlphaFoldDB" id="A0A6F8ZIS2"/>
<evidence type="ECO:0000313" key="1">
    <source>
        <dbReference type="EMBL" id="CAB1129625.1"/>
    </source>
</evidence>
<dbReference type="KEGG" id="hfv:R50_2128"/>
<sequence>MATAGRTGTWARLSRVLDVPPEVFLNVPRVELVGRLQLRLENHRGLEFFLPTRLVLATDEGRVLIEGRDLAIGWIDRGEVLVTGQVQAVRFLEARKR</sequence>
<evidence type="ECO:0000313" key="2">
    <source>
        <dbReference type="Proteomes" id="UP000503399"/>
    </source>
</evidence>
<reference evidence="1 2" key="1">
    <citation type="submission" date="2020-02" db="EMBL/GenBank/DDBJ databases">
        <authorList>
            <person name="Hogendoorn C."/>
        </authorList>
    </citation>
    <scope>NUCLEOTIDE SEQUENCE [LARGE SCALE GENOMIC DNA]</scope>
    <source>
        <strain evidence="1">R501</strain>
    </source>
</reference>
<dbReference type="InterPro" id="IPR022476">
    <property type="entry name" value="Spore_YabP/YqfC"/>
</dbReference>
<name>A0A6F8ZIS2_9FIRM</name>
<keyword evidence="2" id="KW-1185">Reference proteome</keyword>
<gene>
    <name evidence="1" type="ORF">R50_2128</name>
</gene>
<dbReference type="Pfam" id="PF07873">
    <property type="entry name" value="YabP"/>
    <property type="match status" value="1"/>
</dbReference>
<dbReference type="EMBL" id="LR778114">
    <property type="protein sequence ID" value="CAB1129625.1"/>
    <property type="molecule type" value="Genomic_DNA"/>
</dbReference>
<proteinExistence type="predicted"/>
<organism evidence="1 2">
    <name type="scientific">Candidatus Hydrogenisulfobacillus filiaventi</name>
    <dbReference type="NCBI Taxonomy" id="2707344"/>
    <lineage>
        <taxon>Bacteria</taxon>
        <taxon>Bacillati</taxon>
        <taxon>Bacillota</taxon>
        <taxon>Clostridia</taxon>
        <taxon>Eubacteriales</taxon>
        <taxon>Clostridiales Family XVII. Incertae Sedis</taxon>
        <taxon>Candidatus Hydrogenisulfobacillus</taxon>
    </lineage>
</organism>
<protein>
    <submittedName>
        <fullName evidence="1">Sporulation protein</fullName>
    </submittedName>
</protein>
<accession>A0A6F8ZIS2</accession>